<dbReference type="PANTHER" id="PTHR43611">
    <property type="entry name" value="ALPHA-D-GLUCOSE 1-PHOSPHATE PHOSPHATASE"/>
    <property type="match status" value="1"/>
</dbReference>
<keyword evidence="2" id="KW-1185">Reference proteome</keyword>
<dbReference type="SFLD" id="SFLDG01129">
    <property type="entry name" value="C1.5:_HAD__Beta-PGM__Phosphata"/>
    <property type="match status" value="1"/>
</dbReference>
<dbReference type="Pfam" id="PF00702">
    <property type="entry name" value="Hydrolase"/>
    <property type="match status" value="1"/>
</dbReference>
<dbReference type="InterPro" id="IPR023214">
    <property type="entry name" value="HAD_sf"/>
</dbReference>
<organism evidence="1 2">
    <name type="scientific">Aureimonas glaciei</name>
    <dbReference type="NCBI Taxonomy" id="1776957"/>
    <lineage>
        <taxon>Bacteria</taxon>
        <taxon>Pseudomonadati</taxon>
        <taxon>Pseudomonadota</taxon>
        <taxon>Alphaproteobacteria</taxon>
        <taxon>Hyphomicrobiales</taxon>
        <taxon>Aurantimonadaceae</taxon>
        <taxon>Aureimonas</taxon>
    </lineage>
</organism>
<dbReference type="SFLD" id="SFLDS00003">
    <property type="entry name" value="Haloacid_Dehalogenase"/>
    <property type="match status" value="1"/>
</dbReference>
<protein>
    <submittedName>
        <fullName evidence="1">2-haloalkanoic acid dehalogenase</fullName>
    </submittedName>
</protein>
<dbReference type="InterPro" id="IPR006439">
    <property type="entry name" value="HAD-SF_hydro_IA"/>
</dbReference>
<reference evidence="1" key="1">
    <citation type="journal article" date="2014" name="Int. J. Syst. Evol. Microbiol.">
        <title>Complete genome sequence of Corynebacterium casei LMG S-19264T (=DSM 44701T), isolated from a smear-ripened cheese.</title>
        <authorList>
            <consortium name="US DOE Joint Genome Institute (JGI-PGF)"/>
            <person name="Walter F."/>
            <person name="Albersmeier A."/>
            <person name="Kalinowski J."/>
            <person name="Ruckert C."/>
        </authorList>
    </citation>
    <scope>NUCLEOTIDE SEQUENCE</scope>
    <source>
        <strain evidence="1">CGMCC 1.15493</strain>
    </source>
</reference>
<dbReference type="Gene3D" id="3.40.50.1000">
    <property type="entry name" value="HAD superfamily/HAD-like"/>
    <property type="match status" value="1"/>
</dbReference>
<dbReference type="RefSeq" id="WP_188849389.1">
    <property type="nucleotide sequence ID" value="NZ_BMJJ01000002.1"/>
</dbReference>
<comment type="caution">
    <text evidence="1">The sequence shown here is derived from an EMBL/GenBank/DDBJ whole genome shotgun (WGS) entry which is preliminary data.</text>
</comment>
<dbReference type="CDD" id="cd02603">
    <property type="entry name" value="HAD_sEH-N_like"/>
    <property type="match status" value="1"/>
</dbReference>
<proteinExistence type="predicted"/>
<dbReference type="EMBL" id="BMJJ01000002">
    <property type="protein sequence ID" value="GGD08334.1"/>
    <property type="molecule type" value="Genomic_DNA"/>
</dbReference>
<reference evidence="1" key="2">
    <citation type="submission" date="2020-09" db="EMBL/GenBank/DDBJ databases">
        <authorList>
            <person name="Sun Q."/>
            <person name="Zhou Y."/>
        </authorList>
    </citation>
    <scope>NUCLEOTIDE SEQUENCE</scope>
    <source>
        <strain evidence="1">CGMCC 1.15493</strain>
    </source>
</reference>
<dbReference type="Gene3D" id="1.10.150.240">
    <property type="entry name" value="Putative phosphatase, domain 2"/>
    <property type="match status" value="1"/>
</dbReference>
<evidence type="ECO:0000313" key="1">
    <source>
        <dbReference type="EMBL" id="GGD08334.1"/>
    </source>
</evidence>
<dbReference type="InterPro" id="IPR036412">
    <property type="entry name" value="HAD-like_sf"/>
</dbReference>
<name>A0A917D7N3_9HYPH</name>
<dbReference type="AlphaFoldDB" id="A0A917D7N3"/>
<evidence type="ECO:0000313" key="2">
    <source>
        <dbReference type="Proteomes" id="UP000613160"/>
    </source>
</evidence>
<dbReference type="PANTHER" id="PTHR43611:SF3">
    <property type="entry name" value="FLAVIN MONONUCLEOTIDE HYDROLASE 1, CHLOROPLATIC"/>
    <property type="match status" value="1"/>
</dbReference>
<accession>A0A917D7N3</accession>
<sequence length="207" mass="23282">MIDHVVFDIGRVLIHWDPETPYRRLIADDTARARFLAEVCSPAWNLEQDRGRGWPEGEAEAILRHPDKADLIRAYRRLWKEMVPHAHDDTVVLLRGLIARGVDVTMLTNFAADTFREATALYGFLGESRGVTVSGEIGLVKPDRRIYEHHARRFDLTPERTLFIDDSVANVEGAKAAGWQAVHFTDAGQLAVDLARFGLAEAETRPA</sequence>
<gene>
    <name evidence="1" type="ORF">GCM10011335_08980</name>
</gene>
<dbReference type="Proteomes" id="UP000613160">
    <property type="component" value="Unassembled WGS sequence"/>
</dbReference>
<dbReference type="InterPro" id="IPR023198">
    <property type="entry name" value="PGP-like_dom2"/>
</dbReference>
<dbReference type="SUPFAM" id="SSF56784">
    <property type="entry name" value="HAD-like"/>
    <property type="match status" value="1"/>
</dbReference>
<dbReference type="PRINTS" id="PR00413">
    <property type="entry name" value="HADHALOGNASE"/>
</dbReference>
<dbReference type="NCBIfam" id="TIGR01509">
    <property type="entry name" value="HAD-SF-IA-v3"/>
    <property type="match status" value="1"/>
</dbReference>